<evidence type="ECO:0000313" key="2">
    <source>
        <dbReference type="Proteomes" id="UP000316759"/>
    </source>
</evidence>
<proteinExistence type="predicted"/>
<feature type="non-terminal residue" evidence="1">
    <location>
        <position position="1"/>
    </location>
</feature>
<dbReference type="AlphaFoldDB" id="A0A504YJW9"/>
<protein>
    <submittedName>
        <fullName evidence="1">Uncharacterized protein</fullName>
    </submittedName>
</protein>
<keyword evidence="2" id="KW-1185">Reference proteome</keyword>
<dbReference type="Proteomes" id="UP000316759">
    <property type="component" value="Unassembled WGS sequence"/>
</dbReference>
<reference evidence="1 2" key="1">
    <citation type="submission" date="2019-04" db="EMBL/GenBank/DDBJ databases">
        <title>Annotation for the trematode Fasciola gigantica.</title>
        <authorList>
            <person name="Choi Y.-J."/>
        </authorList>
    </citation>
    <scope>NUCLEOTIDE SEQUENCE [LARGE SCALE GENOMIC DNA]</scope>
    <source>
        <strain evidence="1">Uganda_cow_1</strain>
    </source>
</reference>
<organism evidence="1 2">
    <name type="scientific">Fasciola gigantica</name>
    <name type="common">Giant liver fluke</name>
    <dbReference type="NCBI Taxonomy" id="46835"/>
    <lineage>
        <taxon>Eukaryota</taxon>
        <taxon>Metazoa</taxon>
        <taxon>Spiralia</taxon>
        <taxon>Lophotrochozoa</taxon>
        <taxon>Platyhelminthes</taxon>
        <taxon>Trematoda</taxon>
        <taxon>Digenea</taxon>
        <taxon>Plagiorchiida</taxon>
        <taxon>Echinostomata</taxon>
        <taxon>Echinostomatoidea</taxon>
        <taxon>Fasciolidae</taxon>
        <taxon>Fasciola</taxon>
    </lineage>
</organism>
<dbReference type="EMBL" id="SUNJ01009143">
    <property type="protein sequence ID" value="TPP60656.1"/>
    <property type="molecule type" value="Genomic_DNA"/>
</dbReference>
<comment type="caution">
    <text evidence="1">The sequence shown here is derived from an EMBL/GenBank/DDBJ whole genome shotgun (WGS) entry which is preliminary data.</text>
</comment>
<accession>A0A504YJW9</accession>
<gene>
    <name evidence="1" type="ORF">FGIG_12611</name>
</gene>
<sequence length="194" mass="21231">HFPLISSQNFTWQLVAGLYSEIRSSSVVGINVNTTRADYFWNTSAPVVGGEYTYCFRLNAYANTESNSPLSEYTPSQVSMAYKVTSVTTTTTATTTTITMTETTFVTVIRLTFAGTLASISSVLDEFNEAIKTKILALCPSVTVSNVAVSEVRNWIGFTVWRILPPGLRINSSWCSFNGGDLSNTQCLGSKRTQ</sequence>
<name>A0A504YJW9_FASGI</name>
<evidence type="ECO:0000313" key="1">
    <source>
        <dbReference type="EMBL" id="TPP60656.1"/>
    </source>
</evidence>